<accession>A0A4R2LHW5</accession>
<dbReference type="RefSeq" id="WP_132088750.1">
    <property type="nucleotide sequence ID" value="NZ_JANKAQ010000001.1"/>
</dbReference>
<dbReference type="GO" id="GO:0097367">
    <property type="term" value="F:carbohydrate derivative binding"/>
    <property type="evidence" value="ECO:0007669"/>
    <property type="project" value="InterPro"/>
</dbReference>
<dbReference type="Proteomes" id="UP000295711">
    <property type="component" value="Unassembled WGS sequence"/>
</dbReference>
<dbReference type="SUPFAM" id="SSF46689">
    <property type="entry name" value="Homeodomain-like"/>
    <property type="match status" value="1"/>
</dbReference>
<proteinExistence type="predicted"/>
<dbReference type="PANTHER" id="PTHR30514">
    <property type="entry name" value="GLUCOKINASE"/>
    <property type="match status" value="1"/>
</dbReference>
<dbReference type="Gene3D" id="1.10.10.10">
    <property type="entry name" value="Winged helix-like DNA-binding domain superfamily/Winged helix DNA-binding domain"/>
    <property type="match status" value="1"/>
</dbReference>
<evidence type="ECO:0000259" key="5">
    <source>
        <dbReference type="PROSITE" id="PS51464"/>
    </source>
</evidence>
<keyword evidence="1" id="KW-0805">Transcription regulation</keyword>
<comment type="caution">
    <text evidence="6">The sequence shown here is derived from an EMBL/GenBank/DDBJ whole genome shotgun (WGS) entry which is preliminary data.</text>
</comment>
<dbReference type="PROSITE" id="PS51464">
    <property type="entry name" value="SIS"/>
    <property type="match status" value="1"/>
</dbReference>
<evidence type="ECO:0000256" key="2">
    <source>
        <dbReference type="ARBA" id="ARBA00023125"/>
    </source>
</evidence>
<dbReference type="PANTHER" id="PTHR30514:SF18">
    <property type="entry name" value="RPIR-FAMILY TRANSCRIPTIONAL REGULATOR"/>
    <property type="match status" value="1"/>
</dbReference>
<evidence type="ECO:0000256" key="1">
    <source>
        <dbReference type="ARBA" id="ARBA00023015"/>
    </source>
</evidence>
<dbReference type="Gene3D" id="3.40.50.10490">
    <property type="entry name" value="Glucose-6-phosphate isomerase like protein, domain 1"/>
    <property type="match status" value="1"/>
</dbReference>
<keyword evidence="7" id="KW-1185">Reference proteome</keyword>
<dbReference type="CDD" id="cd05013">
    <property type="entry name" value="SIS_RpiR"/>
    <property type="match status" value="1"/>
</dbReference>
<dbReference type="SUPFAM" id="SSF53697">
    <property type="entry name" value="SIS domain"/>
    <property type="match status" value="1"/>
</dbReference>
<gene>
    <name evidence="6" type="ORF">EV212_102168</name>
</gene>
<evidence type="ECO:0000259" key="4">
    <source>
        <dbReference type="PROSITE" id="PS51071"/>
    </source>
</evidence>
<feature type="domain" description="HTH rpiR-type" evidence="4">
    <location>
        <begin position="2"/>
        <end position="78"/>
    </location>
</feature>
<dbReference type="EMBL" id="SLXA01000002">
    <property type="protein sequence ID" value="TCO85853.1"/>
    <property type="molecule type" value="Genomic_DNA"/>
</dbReference>
<evidence type="ECO:0000256" key="3">
    <source>
        <dbReference type="ARBA" id="ARBA00023163"/>
    </source>
</evidence>
<organism evidence="6 7">
    <name type="scientific">Frisingicoccus caecimuris</name>
    <dbReference type="NCBI Taxonomy" id="1796636"/>
    <lineage>
        <taxon>Bacteria</taxon>
        <taxon>Bacillati</taxon>
        <taxon>Bacillota</taxon>
        <taxon>Clostridia</taxon>
        <taxon>Lachnospirales</taxon>
        <taxon>Lachnospiraceae</taxon>
        <taxon>Frisingicoccus</taxon>
    </lineage>
</organism>
<keyword evidence="3" id="KW-0804">Transcription</keyword>
<dbReference type="InterPro" id="IPR035472">
    <property type="entry name" value="RpiR-like_SIS"/>
</dbReference>
<dbReference type="InterPro" id="IPR036388">
    <property type="entry name" value="WH-like_DNA-bd_sf"/>
</dbReference>
<feature type="domain" description="SIS" evidence="5">
    <location>
        <begin position="123"/>
        <end position="260"/>
    </location>
</feature>
<name>A0A4R2LHW5_9FIRM</name>
<dbReference type="InterPro" id="IPR009057">
    <property type="entry name" value="Homeodomain-like_sf"/>
</dbReference>
<dbReference type="InterPro" id="IPR046348">
    <property type="entry name" value="SIS_dom_sf"/>
</dbReference>
<dbReference type="InterPro" id="IPR001347">
    <property type="entry name" value="SIS_dom"/>
</dbReference>
<dbReference type="OrthoDB" id="2930at2"/>
<dbReference type="GO" id="GO:0003677">
    <property type="term" value="F:DNA binding"/>
    <property type="evidence" value="ECO:0007669"/>
    <property type="project" value="UniProtKB-KW"/>
</dbReference>
<dbReference type="InterPro" id="IPR047640">
    <property type="entry name" value="RpiR-like"/>
</dbReference>
<dbReference type="Pfam" id="PF01418">
    <property type="entry name" value="HTH_6"/>
    <property type="match status" value="1"/>
</dbReference>
<dbReference type="PROSITE" id="PS51071">
    <property type="entry name" value="HTH_RPIR"/>
    <property type="match status" value="1"/>
</dbReference>
<dbReference type="GO" id="GO:1901135">
    <property type="term" value="P:carbohydrate derivative metabolic process"/>
    <property type="evidence" value="ECO:0007669"/>
    <property type="project" value="InterPro"/>
</dbReference>
<dbReference type="Pfam" id="PF01380">
    <property type="entry name" value="SIS"/>
    <property type="match status" value="1"/>
</dbReference>
<reference evidence="6 7" key="1">
    <citation type="submission" date="2019-03" db="EMBL/GenBank/DDBJ databases">
        <title>Genomic Encyclopedia of Type Strains, Phase IV (KMG-IV): sequencing the most valuable type-strain genomes for metagenomic binning, comparative biology and taxonomic classification.</title>
        <authorList>
            <person name="Goeker M."/>
        </authorList>
    </citation>
    <scope>NUCLEOTIDE SEQUENCE [LARGE SCALE GENOMIC DNA]</scope>
    <source>
        <strain evidence="6 7">DSM 28559</strain>
    </source>
</reference>
<dbReference type="GO" id="GO:0003700">
    <property type="term" value="F:DNA-binding transcription factor activity"/>
    <property type="evidence" value="ECO:0007669"/>
    <property type="project" value="InterPro"/>
</dbReference>
<keyword evidence="2" id="KW-0238">DNA-binding</keyword>
<evidence type="ECO:0000313" key="7">
    <source>
        <dbReference type="Proteomes" id="UP000295711"/>
    </source>
</evidence>
<sequence>MSGFLTNLNQHFDSFTHSQKLTANYLTDHMTEFAFSTLEGLSEKINVSTTTIIRFSRVLGYKGFSEMQRDIQAELKQKESLPGRLADMPSISDNHLLSESFENDMKNIRKTLEVQNDADLKKAIEIISSANNIYVLGMRSSFAVAHYMASQLGEIKKHVNLIQSIGMIYPEEIVGAGEDDVCIAYLFPRYSKVAATMISWLREHGARVVLITSMNYGAVSSYGDVILPCAISSVTYKNSFAAPLCLTNYLIAALAKQNYDEAKEVLSRTESILAQGYYLGI</sequence>
<dbReference type="AlphaFoldDB" id="A0A4R2LHW5"/>
<protein>
    <submittedName>
        <fullName evidence="6">RpiR family transcriptional regulator</fullName>
    </submittedName>
</protein>
<evidence type="ECO:0000313" key="6">
    <source>
        <dbReference type="EMBL" id="TCO85853.1"/>
    </source>
</evidence>
<dbReference type="InterPro" id="IPR000281">
    <property type="entry name" value="HTH_RpiR"/>
</dbReference>